<reference evidence="1 2" key="1">
    <citation type="submission" date="2020-11" db="EMBL/GenBank/DDBJ databases">
        <title>Complete genome sequence unveiled secondary metabolic potentials in Streptomyces solisilvae HNM0141.</title>
        <authorList>
            <person name="Huang X."/>
        </authorList>
    </citation>
    <scope>NUCLEOTIDE SEQUENCE [LARGE SCALE GENOMIC DNA]</scope>
    <source>
        <strain evidence="1 2">HNM0141</strain>
    </source>
</reference>
<evidence type="ECO:0000313" key="2">
    <source>
        <dbReference type="Proteomes" id="UP000663421"/>
    </source>
</evidence>
<dbReference type="Proteomes" id="UP000663421">
    <property type="component" value="Chromosome"/>
</dbReference>
<protein>
    <submittedName>
        <fullName evidence="1">Uncharacterized protein</fullName>
    </submittedName>
</protein>
<sequence length="77" mass="8879">MSRHIEPTPMTAPLPEGWTYFRSYVKATLHGPPPYHIPNLPEMEGRGKLDQTVSAPTWAELHRLVTEQVDEYHKLMP</sequence>
<evidence type="ECO:0000313" key="1">
    <source>
        <dbReference type="EMBL" id="QPI54426.1"/>
    </source>
</evidence>
<keyword evidence="2" id="KW-1185">Reference proteome</keyword>
<dbReference type="EMBL" id="CP065050">
    <property type="protein sequence ID" value="QPI54426.1"/>
    <property type="molecule type" value="Genomic_DNA"/>
</dbReference>
<organism evidence="1 2">
    <name type="scientific">Streptomyces malaysiensis</name>
    <dbReference type="NCBI Taxonomy" id="92644"/>
    <lineage>
        <taxon>Bacteria</taxon>
        <taxon>Bacillati</taxon>
        <taxon>Actinomycetota</taxon>
        <taxon>Actinomycetes</taxon>
        <taxon>Kitasatosporales</taxon>
        <taxon>Streptomycetaceae</taxon>
        <taxon>Streptomyces</taxon>
        <taxon>Streptomyces violaceusniger group</taxon>
    </lineage>
</organism>
<proteinExistence type="predicted"/>
<name>A0ABX6W1S1_STRMQ</name>
<accession>A0ABX6W1S1</accession>
<gene>
    <name evidence="1" type="ORF">I1A49_05275</name>
</gene>